<gene>
    <name evidence="3" type="ORF">HH1059_01150</name>
</gene>
<organism evidence="3 4">
    <name type="scientific">Halorhodospira halochloris</name>
    <name type="common">Ectothiorhodospira halochloris</name>
    <dbReference type="NCBI Taxonomy" id="1052"/>
    <lineage>
        <taxon>Bacteria</taxon>
        <taxon>Pseudomonadati</taxon>
        <taxon>Pseudomonadota</taxon>
        <taxon>Gammaproteobacteria</taxon>
        <taxon>Chromatiales</taxon>
        <taxon>Ectothiorhodospiraceae</taxon>
        <taxon>Halorhodospira</taxon>
    </lineage>
</organism>
<dbReference type="SMART" id="SM00014">
    <property type="entry name" value="acidPPc"/>
    <property type="match status" value="1"/>
</dbReference>
<sequence>MHCEDTNSLTKFAIVAALLIFPLSAPSAEPQEASYSLHYSDSLAQESGQRSGQETRHADNQSYLRNFYRVPWHGLRELGRTDSEGLTRNALAVGAIATAFTLDEEIRDWVQDDVRGSSSDKATDYIYEVGRPAVAATAFVLGYGYSFAASDQYLRKSLHLSFQALAITSAITETTRNLAGRERPRNSPDDAYSFGVSGGDSFFSGHASGTWAVMTVLAERYDDNPFIYWGAYSVAASTALSRVHDDGHWTSDIVIGSLVGFGIGRITVDLNPFADDNAHLVPWISESGHGAMLHLEF</sequence>
<keyword evidence="4" id="KW-1185">Reference proteome</keyword>
<dbReference type="KEGG" id="hhk:HH1059_01150"/>
<name>A0A120MZB7_HALHR</name>
<dbReference type="Proteomes" id="UP000218890">
    <property type="component" value="Chromosome"/>
</dbReference>
<dbReference type="SUPFAM" id="SSF48317">
    <property type="entry name" value="Acid phosphatase/Vanadium-dependent haloperoxidase"/>
    <property type="match status" value="1"/>
</dbReference>
<feature type="chain" id="PRO_5007167878" evidence="1">
    <location>
        <begin position="28"/>
        <end position="297"/>
    </location>
</feature>
<keyword evidence="1" id="KW-0732">Signal</keyword>
<reference evidence="3" key="1">
    <citation type="submission" date="2016-02" db="EMBL/GenBank/DDBJ databases">
        <title>Halorhodospira halochloris DSM-1059 complete genome, version 2.</title>
        <authorList>
            <person name="Tsukatani Y."/>
        </authorList>
    </citation>
    <scope>NUCLEOTIDE SEQUENCE</scope>
    <source>
        <strain evidence="3">DSM 1059</strain>
    </source>
</reference>
<protein>
    <submittedName>
        <fullName evidence="3">Phosphoesterase</fullName>
    </submittedName>
</protein>
<evidence type="ECO:0000313" key="3">
    <source>
        <dbReference type="EMBL" id="BAU56786.1"/>
    </source>
</evidence>
<dbReference type="Pfam" id="PF01569">
    <property type="entry name" value="PAP2"/>
    <property type="match status" value="1"/>
</dbReference>
<evidence type="ECO:0000256" key="1">
    <source>
        <dbReference type="SAM" id="SignalP"/>
    </source>
</evidence>
<dbReference type="AlphaFoldDB" id="A0A120MZB7"/>
<dbReference type="InterPro" id="IPR000326">
    <property type="entry name" value="PAP2/HPO"/>
</dbReference>
<feature type="signal peptide" evidence="1">
    <location>
        <begin position="1"/>
        <end position="27"/>
    </location>
</feature>
<dbReference type="InterPro" id="IPR036938">
    <property type="entry name" value="PAP2/HPO_sf"/>
</dbReference>
<dbReference type="RefSeq" id="WP_096407096.1">
    <property type="nucleotide sequence ID" value="NZ_AP017372.2"/>
</dbReference>
<evidence type="ECO:0000313" key="4">
    <source>
        <dbReference type="Proteomes" id="UP000218890"/>
    </source>
</evidence>
<dbReference type="Gene3D" id="1.20.144.10">
    <property type="entry name" value="Phosphatidic acid phosphatase type 2/haloperoxidase"/>
    <property type="match status" value="1"/>
</dbReference>
<dbReference type="EMBL" id="AP017372">
    <property type="protein sequence ID" value="BAU56786.1"/>
    <property type="molecule type" value="Genomic_DNA"/>
</dbReference>
<feature type="domain" description="Phosphatidic acid phosphatase type 2/haloperoxidase" evidence="2">
    <location>
        <begin position="159"/>
        <end position="268"/>
    </location>
</feature>
<accession>A0A120MZB7</accession>
<evidence type="ECO:0000259" key="2">
    <source>
        <dbReference type="SMART" id="SM00014"/>
    </source>
</evidence>
<proteinExistence type="predicted"/>
<dbReference type="OrthoDB" id="19542at2"/>